<feature type="transmembrane region" description="Helical" evidence="5">
    <location>
        <begin position="414"/>
        <end position="430"/>
    </location>
</feature>
<evidence type="ECO:0000256" key="5">
    <source>
        <dbReference type="SAM" id="Phobius"/>
    </source>
</evidence>
<sequence length="524" mass="54957">MTTTLFERRFLAEAARTPVNLLVLILVPVVFVVVAARPLADAAELLGGPGGPAVQTATAGWAAGFIAAIAMYFQMRAAHAADRRLVLAGLAPSRLVAARMTTGLGLALIATAAALLALTARTGIGDDPGRVLAGTLMYAVIYLAIGALIGTLVSSPVNGTVLVLFVWILDVFFGPVLGAADRPVTRVLPTHFVTLWMVDLPSRHSGRIGDLGWALAWAATATVISWTVITAASRTARPRHRTRPGSAVGQLFAGVRTGLREAARNRVLWALLIAVPVVFVLLAVATTPKESTTLTVRESGRTLSQQAWLPDIHGGTMAPIAIASLATLAGLFTVLDARSGDRRLALAGFRPLTLLVSRLVVIALGALLATAASLAVTATVFDARQWDLYIAASVLIALTYALIGVLLGPLFGRVGGVLIAFLLPFIDLGIEQSPMLRPAPPDWAHALPGYGASRVLIDAALTPTFDETGPLLIALAWPAALITAAAVLFRRASTPDDTPAPTTASGVLQTNWRGGWRYRRGGRP</sequence>
<feature type="domain" description="ABC-2 type transporter transmembrane" evidence="6">
    <location>
        <begin position="83"/>
        <end position="231"/>
    </location>
</feature>
<feature type="transmembrane region" description="Helical" evidence="5">
    <location>
        <begin position="388"/>
        <end position="407"/>
    </location>
</feature>
<keyword evidence="2 5" id="KW-0812">Transmembrane</keyword>
<accession>A0ABP6TKY0</accession>
<dbReference type="InterPro" id="IPR013525">
    <property type="entry name" value="ABC2_TM"/>
</dbReference>
<dbReference type="RefSeq" id="WP_345575871.1">
    <property type="nucleotide sequence ID" value="NZ_BAAAXF010000021.1"/>
</dbReference>
<evidence type="ECO:0000313" key="8">
    <source>
        <dbReference type="Proteomes" id="UP001501455"/>
    </source>
</evidence>
<reference evidence="8" key="1">
    <citation type="journal article" date="2019" name="Int. J. Syst. Evol. Microbiol.">
        <title>The Global Catalogue of Microorganisms (GCM) 10K type strain sequencing project: providing services to taxonomists for standard genome sequencing and annotation.</title>
        <authorList>
            <consortium name="The Broad Institute Genomics Platform"/>
            <consortium name="The Broad Institute Genome Sequencing Center for Infectious Disease"/>
            <person name="Wu L."/>
            <person name="Ma J."/>
        </authorList>
    </citation>
    <scope>NUCLEOTIDE SEQUENCE [LARGE SCALE GENOMIC DNA]</scope>
    <source>
        <strain evidence="8">JCM 4816</strain>
    </source>
</reference>
<gene>
    <name evidence="7" type="ORF">GCM10019016_030000</name>
</gene>
<evidence type="ECO:0000256" key="3">
    <source>
        <dbReference type="ARBA" id="ARBA00022989"/>
    </source>
</evidence>
<dbReference type="EMBL" id="BAAAXF010000021">
    <property type="protein sequence ID" value="GAA3495899.1"/>
    <property type="molecule type" value="Genomic_DNA"/>
</dbReference>
<feature type="transmembrane region" description="Helical" evidence="5">
    <location>
        <begin position="96"/>
        <end position="119"/>
    </location>
</feature>
<evidence type="ECO:0000256" key="4">
    <source>
        <dbReference type="ARBA" id="ARBA00023136"/>
    </source>
</evidence>
<comment type="caution">
    <text evidence="7">The sequence shown here is derived from an EMBL/GenBank/DDBJ whole genome shotgun (WGS) entry which is preliminary data.</text>
</comment>
<keyword evidence="4 5" id="KW-0472">Membrane</keyword>
<feature type="transmembrane region" description="Helical" evidence="5">
    <location>
        <begin position="131"/>
        <end position="153"/>
    </location>
</feature>
<feature type="transmembrane region" description="Helical" evidence="5">
    <location>
        <begin position="355"/>
        <end position="376"/>
    </location>
</feature>
<feature type="transmembrane region" description="Helical" evidence="5">
    <location>
        <begin position="52"/>
        <end position="75"/>
    </location>
</feature>
<feature type="transmembrane region" description="Helical" evidence="5">
    <location>
        <begin position="317"/>
        <end position="335"/>
    </location>
</feature>
<feature type="transmembrane region" description="Helical" evidence="5">
    <location>
        <begin position="21"/>
        <end position="40"/>
    </location>
</feature>
<keyword evidence="3 5" id="KW-1133">Transmembrane helix</keyword>
<dbReference type="Proteomes" id="UP001501455">
    <property type="component" value="Unassembled WGS sequence"/>
</dbReference>
<evidence type="ECO:0000313" key="7">
    <source>
        <dbReference type="EMBL" id="GAA3495899.1"/>
    </source>
</evidence>
<feature type="transmembrane region" description="Helical" evidence="5">
    <location>
        <begin position="471"/>
        <end position="489"/>
    </location>
</feature>
<organism evidence="7 8">
    <name type="scientific">Streptomyces prasinosporus</name>
    <dbReference type="NCBI Taxonomy" id="68256"/>
    <lineage>
        <taxon>Bacteria</taxon>
        <taxon>Bacillati</taxon>
        <taxon>Actinomycetota</taxon>
        <taxon>Actinomycetes</taxon>
        <taxon>Kitasatosporales</taxon>
        <taxon>Streptomycetaceae</taxon>
        <taxon>Streptomyces</taxon>
        <taxon>Streptomyces albogriseolus group</taxon>
    </lineage>
</organism>
<name>A0ABP6TKY0_9ACTN</name>
<protein>
    <recommendedName>
        <fullName evidence="6">ABC-2 type transporter transmembrane domain-containing protein</fullName>
    </recommendedName>
</protein>
<dbReference type="Pfam" id="PF12698">
    <property type="entry name" value="ABC2_membrane_3"/>
    <property type="match status" value="1"/>
</dbReference>
<feature type="transmembrane region" description="Helical" evidence="5">
    <location>
        <begin position="267"/>
        <end position="285"/>
    </location>
</feature>
<feature type="transmembrane region" description="Helical" evidence="5">
    <location>
        <begin position="160"/>
        <end position="180"/>
    </location>
</feature>
<proteinExistence type="predicted"/>
<evidence type="ECO:0000259" key="6">
    <source>
        <dbReference type="Pfam" id="PF12698"/>
    </source>
</evidence>
<evidence type="ECO:0000256" key="1">
    <source>
        <dbReference type="ARBA" id="ARBA00004141"/>
    </source>
</evidence>
<keyword evidence="8" id="KW-1185">Reference proteome</keyword>
<evidence type="ECO:0000256" key="2">
    <source>
        <dbReference type="ARBA" id="ARBA00022692"/>
    </source>
</evidence>
<comment type="subcellular location">
    <subcellularLocation>
        <location evidence="1">Membrane</location>
        <topology evidence="1">Multi-pass membrane protein</topology>
    </subcellularLocation>
</comment>
<feature type="transmembrane region" description="Helical" evidence="5">
    <location>
        <begin position="211"/>
        <end position="233"/>
    </location>
</feature>